<dbReference type="PANTHER" id="PTHR11067:SF9">
    <property type="entry name" value="INOSINE TRIPHOSPHATE PYROPHOSPHATASE"/>
    <property type="match status" value="1"/>
</dbReference>
<dbReference type="EMBL" id="FRFC01000001">
    <property type="protein sequence ID" value="SHO42606.1"/>
    <property type="molecule type" value="Genomic_DNA"/>
</dbReference>
<evidence type="ECO:0000256" key="3">
    <source>
        <dbReference type="RuleBase" id="RU003781"/>
    </source>
</evidence>
<dbReference type="GO" id="GO:0047429">
    <property type="term" value="F:nucleoside triphosphate diphosphatase activity"/>
    <property type="evidence" value="ECO:0007669"/>
    <property type="project" value="InterPro"/>
</dbReference>
<protein>
    <submittedName>
        <fullName evidence="4">Non-canonical purine NTP pyrophosphatase</fullName>
        <ecNumber evidence="4">3.6.1.19</ecNumber>
    </submittedName>
</protein>
<dbReference type="GO" id="GO:0005737">
    <property type="term" value="C:cytoplasm"/>
    <property type="evidence" value="ECO:0007669"/>
    <property type="project" value="TreeGrafter"/>
</dbReference>
<keyword evidence="5" id="KW-1185">Reference proteome</keyword>
<organism evidence="4 5">
    <name type="scientific">Nitrosotalea sinensis</name>
    <dbReference type="NCBI Taxonomy" id="1499975"/>
    <lineage>
        <taxon>Archaea</taxon>
        <taxon>Nitrososphaerota</taxon>
        <taxon>Nitrososphaeria</taxon>
        <taxon>Nitrosotaleales</taxon>
        <taxon>Nitrosotaleaceae</taxon>
        <taxon>Nitrosotalea</taxon>
    </lineage>
</organism>
<dbReference type="AlphaFoldDB" id="A0A2H1EE28"/>
<dbReference type="Pfam" id="PF01725">
    <property type="entry name" value="Ham1p_like"/>
    <property type="match status" value="1"/>
</dbReference>
<sequence>MSYDVFFVSSNKHKFEEVEKIVSKFGLKLGLLKLHLQEIQAGDLEDIAKHKAIHAFSLCSKPVIVEDAGLFIKSLHGFPGPYSSYVFDTIGNDGILKLLDVKRDAIFKSVIAYCERSGVVHLFGASVSGIISRKKYGTKWGFDPIFIPRGKNKPYSKLAEKNQISHRYLALEKFSNWYLNKKKSNDL</sequence>
<proteinExistence type="inferred from homology"/>
<dbReference type="EC" id="3.6.1.19" evidence="4"/>
<dbReference type="InterPro" id="IPR002637">
    <property type="entry name" value="RdgB/HAM1"/>
</dbReference>
<dbReference type="RefSeq" id="WP_320410659.1">
    <property type="nucleotide sequence ID" value="NZ_FRFC01000001.1"/>
</dbReference>
<evidence type="ECO:0000256" key="2">
    <source>
        <dbReference type="ARBA" id="ARBA00022801"/>
    </source>
</evidence>
<accession>A0A2H1EE28</accession>
<dbReference type="SUPFAM" id="SSF52972">
    <property type="entry name" value="ITPase-like"/>
    <property type="match status" value="1"/>
</dbReference>
<keyword evidence="2 3" id="KW-0378">Hydrolase</keyword>
<gene>
    <name evidence="4" type="ORF">NSIN_10096</name>
</gene>
<dbReference type="InterPro" id="IPR029001">
    <property type="entry name" value="ITPase-like_fam"/>
</dbReference>
<dbReference type="PANTHER" id="PTHR11067">
    <property type="entry name" value="INOSINE TRIPHOSPHATE PYROPHOSPHATASE/HAM1 PROTEIN"/>
    <property type="match status" value="1"/>
</dbReference>
<evidence type="ECO:0000256" key="1">
    <source>
        <dbReference type="ARBA" id="ARBA00008023"/>
    </source>
</evidence>
<dbReference type="GO" id="GO:0009143">
    <property type="term" value="P:nucleoside triphosphate catabolic process"/>
    <property type="evidence" value="ECO:0007669"/>
    <property type="project" value="InterPro"/>
</dbReference>
<evidence type="ECO:0000313" key="5">
    <source>
        <dbReference type="Proteomes" id="UP000232412"/>
    </source>
</evidence>
<dbReference type="Proteomes" id="UP000232412">
    <property type="component" value="Unassembled WGS sequence"/>
</dbReference>
<dbReference type="Gene3D" id="3.90.950.10">
    <property type="match status" value="1"/>
</dbReference>
<dbReference type="NCBIfam" id="TIGR00042">
    <property type="entry name" value="RdgB/HAM1 family non-canonical purine NTP pyrophosphatase"/>
    <property type="match status" value="1"/>
</dbReference>
<name>A0A2H1EE28_9ARCH</name>
<comment type="similarity">
    <text evidence="1 3">Belongs to the HAM1 NTPase family.</text>
</comment>
<dbReference type="CDD" id="cd00515">
    <property type="entry name" value="HAM1"/>
    <property type="match status" value="1"/>
</dbReference>
<reference evidence="5" key="1">
    <citation type="submission" date="2016-12" db="EMBL/GenBank/DDBJ databases">
        <authorList>
            <person name="Herbold C."/>
        </authorList>
    </citation>
    <scope>NUCLEOTIDE SEQUENCE [LARGE SCALE GENOMIC DNA]</scope>
</reference>
<evidence type="ECO:0000313" key="4">
    <source>
        <dbReference type="EMBL" id="SHO42606.1"/>
    </source>
</evidence>